<proteinExistence type="predicted"/>
<name>A0A973WT75_9BRAD</name>
<dbReference type="AlphaFoldDB" id="A0A973WT75"/>
<organism evidence="1">
    <name type="scientific">Bradyrhizobium quebecense</name>
    <dbReference type="NCBI Taxonomy" id="2748629"/>
    <lineage>
        <taxon>Bacteria</taxon>
        <taxon>Pseudomonadati</taxon>
        <taxon>Pseudomonadota</taxon>
        <taxon>Alphaproteobacteria</taxon>
        <taxon>Hyphomicrobiales</taxon>
        <taxon>Nitrobacteraceae</taxon>
        <taxon>Bradyrhizobium</taxon>
    </lineage>
</organism>
<gene>
    <name evidence="1" type="ORF">HU230_30320</name>
</gene>
<reference evidence="1" key="1">
    <citation type="submission" date="2020-06" db="EMBL/GenBank/DDBJ databases">
        <title>Whole Genome Sequence of Bradyrhizobium sp. Strain 66S1MB.</title>
        <authorList>
            <person name="Bromfield E."/>
            <person name="Cloutier S."/>
        </authorList>
    </citation>
    <scope>NUCLEOTIDE SEQUENCE</scope>
    <source>
        <strain evidence="1">66S1MB</strain>
    </source>
</reference>
<evidence type="ECO:0000313" key="1">
    <source>
        <dbReference type="EMBL" id="NVL10011.1"/>
    </source>
</evidence>
<dbReference type="EMBL" id="JABWSX010000001">
    <property type="protein sequence ID" value="NVL10011.1"/>
    <property type="molecule type" value="Genomic_DNA"/>
</dbReference>
<comment type="caution">
    <text evidence="1">The sequence shown here is derived from an EMBL/GenBank/DDBJ whole genome shotgun (WGS) entry which is preliminary data.</text>
</comment>
<protein>
    <submittedName>
        <fullName evidence="1">Uncharacterized protein</fullName>
    </submittedName>
</protein>
<sequence length="108" mass="12396">MIQLNPVTGNAAHVEEGWKTGVFMIESSGRVKEPSHLPKQLAHETAVVGRQRKRLDDVDYWQSRAERTRRQACRYRDQAIRDPFMKIAAGYDELARSARNVRDGTETI</sequence>
<accession>A0A973WT75</accession>
<dbReference type="RefSeq" id="WP_176528446.1">
    <property type="nucleotide sequence ID" value="NZ_CP088022.1"/>
</dbReference>